<dbReference type="InterPro" id="IPR050282">
    <property type="entry name" value="Cycloisomerase_2"/>
</dbReference>
<dbReference type="Pfam" id="PF10282">
    <property type="entry name" value="Lactonase"/>
    <property type="match status" value="1"/>
</dbReference>
<feature type="region of interest" description="Disordered" evidence="4">
    <location>
        <begin position="681"/>
        <end position="704"/>
    </location>
</feature>
<reference evidence="6 7" key="1">
    <citation type="submission" date="2017-08" db="EMBL/GenBank/DDBJ databases">
        <title>Genome sequences of Ralstonia solanacearum Species Complex (RSSC) isolated from Potato bacterial wilts in Korea.</title>
        <authorList>
            <person name="Cho H."/>
            <person name="Song E.-S."/>
            <person name="Lee Y.K."/>
            <person name="Lee S."/>
            <person name="Lee S.-W."/>
            <person name="Jo A."/>
            <person name="Kim J.-G."/>
            <person name="Hwang I."/>
        </authorList>
    </citation>
    <scope>NUCLEOTIDE SEQUENCE [LARGE SCALE GENOMIC DNA]</scope>
    <source>
        <strain evidence="6 7">T98</strain>
        <plasmid evidence="6 7">unnamed</plasmid>
    </source>
</reference>
<evidence type="ECO:0000313" key="7">
    <source>
        <dbReference type="Proteomes" id="UP000261758"/>
    </source>
</evidence>
<dbReference type="SUPFAM" id="SSF51004">
    <property type="entry name" value="C-terminal (heme d1) domain of cytochrome cd1-nitrite reductase"/>
    <property type="match status" value="1"/>
</dbReference>
<gene>
    <name evidence="6" type="ORF">CJO77_17245</name>
</gene>
<evidence type="ECO:0000259" key="5">
    <source>
        <dbReference type="Pfam" id="PF08327"/>
    </source>
</evidence>
<evidence type="ECO:0000256" key="2">
    <source>
        <dbReference type="ARBA" id="ARBA00006817"/>
    </source>
</evidence>
<dbReference type="PROSITE" id="PS51318">
    <property type="entry name" value="TAT"/>
    <property type="match status" value="1"/>
</dbReference>
<dbReference type="SUPFAM" id="SSF55961">
    <property type="entry name" value="Bet v1-like"/>
    <property type="match status" value="1"/>
</dbReference>
<feature type="compositionally biased region" description="Low complexity" evidence="4">
    <location>
        <begin position="494"/>
        <end position="512"/>
    </location>
</feature>
<proteinExistence type="inferred from homology"/>
<dbReference type="AlphaFoldDB" id="A0AAD0WIX5"/>
<dbReference type="PANTHER" id="PTHR30344">
    <property type="entry name" value="6-PHOSPHOGLUCONOLACTONASE-RELATED"/>
    <property type="match status" value="1"/>
</dbReference>
<keyword evidence="3" id="KW-0119">Carbohydrate metabolism</keyword>
<feature type="region of interest" description="Disordered" evidence="4">
    <location>
        <begin position="360"/>
        <end position="379"/>
    </location>
</feature>
<dbReference type="Gene3D" id="3.30.530.20">
    <property type="match status" value="1"/>
</dbReference>
<accession>A0AAD0WIX5</accession>
<keyword evidence="3" id="KW-0313">Glucose metabolism</keyword>
<dbReference type="PANTHER" id="PTHR30344:SF1">
    <property type="entry name" value="6-PHOSPHOGLUCONOLACTONASE"/>
    <property type="match status" value="1"/>
</dbReference>
<comment type="similarity">
    <text evidence="2">Belongs to the AHA1 family.</text>
</comment>
<organism evidence="6 7">
    <name type="scientific">Ralstonia solanacearum</name>
    <name type="common">Pseudomonas solanacearum</name>
    <dbReference type="NCBI Taxonomy" id="305"/>
    <lineage>
        <taxon>Bacteria</taxon>
        <taxon>Pseudomonadati</taxon>
        <taxon>Pseudomonadota</taxon>
        <taxon>Betaproteobacteria</taxon>
        <taxon>Burkholderiales</taxon>
        <taxon>Burkholderiaceae</taxon>
        <taxon>Ralstonia</taxon>
        <taxon>Ralstonia solanacearum species complex</taxon>
    </lineage>
</organism>
<dbReference type="GO" id="GO:0005829">
    <property type="term" value="C:cytosol"/>
    <property type="evidence" value="ECO:0007669"/>
    <property type="project" value="TreeGrafter"/>
</dbReference>
<dbReference type="InterPro" id="IPR013538">
    <property type="entry name" value="ASHA1/2-like_C"/>
</dbReference>
<evidence type="ECO:0000256" key="4">
    <source>
        <dbReference type="SAM" id="MobiDB-lite"/>
    </source>
</evidence>
<evidence type="ECO:0000313" key="6">
    <source>
        <dbReference type="EMBL" id="AXV84678.1"/>
    </source>
</evidence>
<protein>
    <recommendedName>
        <fullName evidence="5">Activator of Hsp90 ATPase homologue 1/2-like C-terminal domain-containing protein</fullName>
    </recommendedName>
</protein>
<name>A0AAD0WIX5_RALSL</name>
<feature type="domain" description="Activator of Hsp90 ATPase homologue 1/2-like C-terminal" evidence="5">
    <location>
        <begin position="792"/>
        <end position="909"/>
    </location>
</feature>
<dbReference type="Proteomes" id="UP000261758">
    <property type="component" value="Plasmid unnamed"/>
</dbReference>
<keyword evidence="6" id="KW-0614">Plasmid</keyword>
<evidence type="ECO:0000256" key="1">
    <source>
        <dbReference type="ARBA" id="ARBA00005564"/>
    </source>
</evidence>
<dbReference type="InterPro" id="IPR015943">
    <property type="entry name" value="WD40/YVTN_repeat-like_dom_sf"/>
</dbReference>
<evidence type="ECO:0000256" key="3">
    <source>
        <dbReference type="ARBA" id="ARBA00022526"/>
    </source>
</evidence>
<dbReference type="Pfam" id="PF08327">
    <property type="entry name" value="AHSA1"/>
    <property type="match status" value="1"/>
</dbReference>
<feature type="region of interest" description="Disordered" evidence="4">
    <location>
        <begin position="494"/>
        <end position="536"/>
    </location>
</feature>
<geneLocation type="plasmid" evidence="6 7">
    <name>unnamed</name>
</geneLocation>
<dbReference type="GO" id="GO:0006006">
    <property type="term" value="P:glucose metabolic process"/>
    <property type="evidence" value="ECO:0007669"/>
    <property type="project" value="UniProtKB-KW"/>
</dbReference>
<dbReference type="EMBL" id="CP022760">
    <property type="protein sequence ID" value="AXV84678.1"/>
    <property type="molecule type" value="Genomic_DNA"/>
</dbReference>
<dbReference type="InterPro" id="IPR019405">
    <property type="entry name" value="Lactonase_7-beta_prop"/>
</dbReference>
<feature type="compositionally biased region" description="Basic residues" evidence="4">
    <location>
        <begin position="614"/>
        <end position="624"/>
    </location>
</feature>
<dbReference type="CDD" id="cd07814">
    <property type="entry name" value="SRPBCC_CalC_Aha1-like"/>
    <property type="match status" value="1"/>
</dbReference>
<dbReference type="Gene3D" id="2.130.10.10">
    <property type="entry name" value="YVTN repeat-like/Quinoprotein amine dehydrogenase"/>
    <property type="match status" value="1"/>
</dbReference>
<comment type="similarity">
    <text evidence="1">Belongs to the cycloisomerase 2 family.</text>
</comment>
<sequence>MKPASATPALPRPPGPSASRRRLLQAALSTSVLVSMGTTRPAAASVRSTSTTSKHMDLYAYVGSRTTRERNARGEGISVFRVDTRTAGLEPVQLVKDLVNPSFLALNPAGDRLYAVHGDLADISAFAVDRASGRLTFINRQSTQGKNPVHLAIDPSDRFVVVSNHIGASLAVLPLAADGALGEVTQRVRLDGPIGPHRIEQKQAKPHFNRFDPAGRFVIVPDKGLDRTFAFRFAEGRLTPAAPSFVESREGAGPRHVAFRPDGRFAYVVNELDSTVTTYGYDAGTGTLTPLQVLPALPDTFTGNSRASEIAVDAAGRFAYASRQHRLRGAADEQGVRAEQRGVRLCLGHLLHRLLPVRGAQQRHAQPPGGAPLDRADPGDVGAGRDGLGVRAERHAALRAALPARRGGSGFLSRHHRVPDVLVPGTRAGDHRGALHGRDSRVVHHRRTALHLDHGQRPLAAVERLALDAAARRRTGHDRRGALLRLPRRPPQGRALAVRGRTRLAAGRAGAGPQSPPRCRASRHAQGHDPSEGAVPGLHLLRLPVRQPGHRLLDAADHQGLLVRAVAYRGGADRHAALCVCDGGDALVVAALRPARRAPPALGRAAGHGGPGLRGRRLHRPSGHRRGDDQPQPGRAVCLQVAVLGVADAVPDPLHRRRLDRRHQLRGQSRRLRRTLRHRLPQGADAQHHGGPAVPGGPAGRVVRHDDAAAGHGSERVRSAARLMTFHLALPRWAVAARSWPGAARPLCLRVSGTSSDVPEYWRSATRRPLANPPAHKMMEPAAIRLTRTLPHSPTKVWAALTDPAIHATWWAAGDVRPVVGHRFTLDMGKWGTQACEVLEAEAANRLSYAFAPGVLNTVITWSLAPEGNGTRLSLEHAGFDLGSPMGKTAFEGMRAGWPMVIDRLAAVLAA</sequence>
<dbReference type="GO" id="GO:0017057">
    <property type="term" value="F:6-phosphogluconolactonase activity"/>
    <property type="evidence" value="ECO:0007669"/>
    <property type="project" value="TreeGrafter"/>
</dbReference>
<dbReference type="InterPro" id="IPR011048">
    <property type="entry name" value="Haem_d1_sf"/>
</dbReference>
<dbReference type="InterPro" id="IPR023393">
    <property type="entry name" value="START-like_dom_sf"/>
</dbReference>
<dbReference type="InterPro" id="IPR006311">
    <property type="entry name" value="TAT_signal"/>
</dbReference>
<feature type="region of interest" description="Disordered" evidence="4">
    <location>
        <begin position="600"/>
        <end position="634"/>
    </location>
</feature>